<gene>
    <name evidence="2" type="ORF">C7H61_09590</name>
</gene>
<dbReference type="SMART" id="SM00867">
    <property type="entry name" value="YceI"/>
    <property type="match status" value="1"/>
</dbReference>
<evidence type="ECO:0000313" key="2">
    <source>
        <dbReference type="EMBL" id="PSG89197.1"/>
    </source>
</evidence>
<dbReference type="InterPro" id="IPR036761">
    <property type="entry name" value="TTHA0802/YceI-like_sf"/>
</dbReference>
<dbReference type="SUPFAM" id="SSF101874">
    <property type="entry name" value="YceI-like"/>
    <property type="match status" value="1"/>
</dbReference>
<sequence length="214" mass="23223">MKKLVLNLFTFAAIGLAVVSCKNENKAETSDAKEVKEVVASANYKAVPESSMIMWRANKVVGGHEGTINVSEGVAKLEGDQLVGGNFVFDINTINPTDIPADDENHAKLTGHLKNADFFDVEKHDTATFEITNVEGNNISGNLTMKGITKNVTFPANISVNGDELNITSDKFTIDRTEWGIEYNSGKVMDAAKLGDYLIKDDVVLQVKVKADKA</sequence>
<evidence type="ECO:0000259" key="1">
    <source>
        <dbReference type="SMART" id="SM00867"/>
    </source>
</evidence>
<dbReference type="InterPro" id="IPR007372">
    <property type="entry name" value="Lipid/polyisoprenoid-bd_YceI"/>
</dbReference>
<comment type="caution">
    <text evidence="2">The sequence shown here is derived from an EMBL/GenBank/DDBJ whole genome shotgun (WGS) entry which is preliminary data.</text>
</comment>
<name>A0A2T1NAN1_9FLAO</name>
<protein>
    <submittedName>
        <fullName evidence="2">YceI family protein</fullName>
    </submittedName>
</protein>
<dbReference type="OrthoDB" id="951410at2"/>
<dbReference type="PANTHER" id="PTHR34406:SF1">
    <property type="entry name" value="PROTEIN YCEI"/>
    <property type="match status" value="1"/>
</dbReference>
<dbReference type="Pfam" id="PF04264">
    <property type="entry name" value="YceI"/>
    <property type="match status" value="1"/>
</dbReference>
<accession>A0A2T1NAN1</accession>
<reference evidence="2 3" key="1">
    <citation type="submission" date="2018-03" db="EMBL/GenBank/DDBJ databases">
        <title>Mesoflavibacter sp. HG37 and Mesoflavibacter sp. HG96 sp.nov., two marine bacteria isolated from seawater of Western Pacific Ocean.</title>
        <authorList>
            <person name="Cheng H."/>
            <person name="Wu Y.-H."/>
            <person name="Guo L.-L."/>
            <person name="Xu X.-W."/>
        </authorList>
    </citation>
    <scope>NUCLEOTIDE SEQUENCE [LARGE SCALE GENOMIC DNA]</scope>
    <source>
        <strain evidence="2 3">KCTC 42117</strain>
    </source>
</reference>
<dbReference type="PROSITE" id="PS51257">
    <property type="entry name" value="PROKAR_LIPOPROTEIN"/>
    <property type="match status" value="1"/>
</dbReference>
<dbReference type="Proteomes" id="UP000238430">
    <property type="component" value="Unassembled WGS sequence"/>
</dbReference>
<feature type="domain" description="Lipid/polyisoprenoid-binding YceI-like" evidence="1">
    <location>
        <begin position="43"/>
        <end position="212"/>
    </location>
</feature>
<organism evidence="2 3">
    <name type="scientific">Mesoflavibacter zeaxanthinifaciens subsp. sabulilitoris</name>
    <dbReference type="NCBI Taxonomy" id="1520893"/>
    <lineage>
        <taxon>Bacteria</taxon>
        <taxon>Pseudomonadati</taxon>
        <taxon>Bacteroidota</taxon>
        <taxon>Flavobacteriia</taxon>
        <taxon>Flavobacteriales</taxon>
        <taxon>Flavobacteriaceae</taxon>
        <taxon>Mesoflavibacter</taxon>
    </lineage>
</organism>
<dbReference type="PANTHER" id="PTHR34406">
    <property type="entry name" value="PROTEIN YCEI"/>
    <property type="match status" value="1"/>
</dbReference>
<dbReference type="EMBL" id="PXOT01000024">
    <property type="protein sequence ID" value="PSG89197.1"/>
    <property type="molecule type" value="Genomic_DNA"/>
</dbReference>
<proteinExistence type="predicted"/>
<dbReference type="AlphaFoldDB" id="A0A2T1NAN1"/>
<dbReference type="RefSeq" id="WP_106679242.1">
    <property type="nucleotide sequence ID" value="NZ_JACHWV010000003.1"/>
</dbReference>
<keyword evidence="3" id="KW-1185">Reference proteome</keyword>
<evidence type="ECO:0000313" key="3">
    <source>
        <dbReference type="Proteomes" id="UP000238430"/>
    </source>
</evidence>
<dbReference type="Gene3D" id="2.40.128.110">
    <property type="entry name" value="Lipid/polyisoprenoid-binding, YceI-like"/>
    <property type="match status" value="1"/>
</dbReference>